<dbReference type="AlphaFoldDB" id="A0AAP0R067"/>
<dbReference type="Proteomes" id="UP001428341">
    <property type="component" value="Unassembled WGS sequence"/>
</dbReference>
<dbReference type="InterPro" id="IPR032675">
    <property type="entry name" value="LRR_dom_sf"/>
</dbReference>
<proteinExistence type="predicted"/>
<dbReference type="SUPFAM" id="SSF52047">
    <property type="entry name" value="RNI-like"/>
    <property type="match status" value="1"/>
</dbReference>
<feature type="domain" description="F-box/LRR-repeat protein 15/At3g58940/PEG3-like LRR" evidence="1">
    <location>
        <begin position="238"/>
        <end position="317"/>
    </location>
</feature>
<evidence type="ECO:0000313" key="2">
    <source>
        <dbReference type="EMBL" id="KAK9229065.1"/>
    </source>
</evidence>
<protein>
    <recommendedName>
        <fullName evidence="1">F-box/LRR-repeat protein 15/At3g58940/PEG3-like LRR domain-containing protein</fullName>
    </recommendedName>
</protein>
<dbReference type="Gene3D" id="3.80.10.10">
    <property type="entry name" value="Ribonuclease Inhibitor"/>
    <property type="match status" value="1"/>
</dbReference>
<comment type="caution">
    <text evidence="2">The sequence shown here is derived from an EMBL/GenBank/DDBJ whole genome shotgun (WGS) entry which is preliminary data.</text>
</comment>
<feature type="domain" description="F-box/LRR-repeat protein 15/At3g58940/PEG3-like LRR" evidence="1">
    <location>
        <begin position="94"/>
        <end position="232"/>
    </location>
</feature>
<evidence type="ECO:0000259" key="1">
    <source>
        <dbReference type="Pfam" id="PF24758"/>
    </source>
</evidence>
<keyword evidence="3" id="KW-1185">Reference proteome</keyword>
<organism evidence="2 3">
    <name type="scientific">Citrus x changshan-huyou</name>
    <dbReference type="NCBI Taxonomy" id="2935761"/>
    <lineage>
        <taxon>Eukaryota</taxon>
        <taxon>Viridiplantae</taxon>
        <taxon>Streptophyta</taxon>
        <taxon>Embryophyta</taxon>
        <taxon>Tracheophyta</taxon>
        <taxon>Spermatophyta</taxon>
        <taxon>Magnoliopsida</taxon>
        <taxon>eudicotyledons</taxon>
        <taxon>Gunneridae</taxon>
        <taxon>Pentapetalae</taxon>
        <taxon>rosids</taxon>
        <taxon>malvids</taxon>
        <taxon>Sapindales</taxon>
        <taxon>Rutaceae</taxon>
        <taxon>Aurantioideae</taxon>
        <taxon>Citrus</taxon>
    </lineage>
</organism>
<gene>
    <name evidence="2" type="ORF">WN944_022022</name>
</gene>
<dbReference type="Pfam" id="PF24758">
    <property type="entry name" value="LRR_At5g56370"/>
    <property type="match status" value="2"/>
</dbReference>
<name>A0AAP0R067_9ROSI</name>
<evidence type="ECO:0000313" key="3">
    <source>
        <dbReference type="Proteomes" id="UP001428341"/>
    </source>
</evidence>
<dbReference type="InterPro" id="IPR055411">
    <property type="entry name" value="LRR_FXL15/At3g58940/PEG3-like"/>
</dbReference>
<accession>A0AAP0R067</accession>
<dbReference type="InterPro" id="IPR053772">
    <property type="entry name" value="At1g61320/At1g61330-like"/>
</dbReference>
<sequence length="526" mass="60655">MMQFLNMNMITELQIMDRISELPTFWKENDEELQKEFDELKLIDNNLVQFRNELKLGIRTWILLVRLMDVEGSSYLVNKWTALVVDVEGSSSLVDKWIGLAVENGVKELHIVVESSPHESAYTLPQAIYSAKLLTTLVLNGCRLDEPLIAINLNSLKNLSLQRVYANEQMVHNLIAECCSLEDLSLRYTLGLKFFSVSKAHKLKNMVIADCSRSSELESIVAPSLQQLTLMCVIVVATCPNLKKLYLSEIVLEDQEFHELISKFPLLEDLSVSSSQSLERVKFSSNLLKRVAFLFCTSLRAVDLDTPNLLSVTFESVRIPTISISASHQCSWNVFFVYEHDVGDIDNWYLKLKEFLGASNQIENLFINLRSVNIGQMPFDLEEFKNRSPSLPFQVGNMRLIVGMEVPIQEYKNLMDGIFWICYPKNLYLPKQFNASSQFIEWLLELLWNRNEKCCKSCPIKCWRHYLKNTKTASFLPNGDARPINIDNWRDRLPMLPDGYLRERLPTLPDGNFKLNLEWCFPEHDA</sequence>
<dbReference type="PANTHER" id="PTHR34145">
    <property type="entry name" value="OS02G0105600 PROTEIN"/>
    <property type="match status" value="1"/>
</dbReference>
<dbReference type="EMBL" id="JBCGBO010000001">
    <property type="protein sequence ID" value="KAK9229065.1"/>
    <property type="molecule type" value="Genomic_DNA"/>
</dbReference>
<reference evidence="2 3" key="1">
    <citation type="submission" date="2024-05" db="EMBL/GenBank/DDBJ databases">
        <title>Haplotype-resolved chromosome-level genome assembly of Huyou (Citrus changshanensis).</title>
        <authorList>
            <person name="Miao C."/>
            <person name="Chen W."/>
            <person name="Wu Y."/>
            <person name="Wang L."/>
            <person name="Zhao S."/>
            <person name="Grierson D."/>
            <person name="Xu C."/>
            <person name="Chen K."/>
        </authorList>
    </citation>
    <scope>NUCLEOTIDE SEQUENCE [LARGE SCALE GENOMIC DNA]</scope>
    <source>
        <strain evidence="2">01-14</strain>
        <tissue evidence="2">Leaf</tissue>
    </source>
</reference>